<dbReference type="InterPro" id="IPR016181">
    <property type="entry name" value="Acyl_CoA_acyltransferase"/>
</dbReference>
<proteinExistence type="predicted"/>
<dbReference type="SUPFAM" id="SSF55729">
    <property type="entry name" value="Acyl-CoA N-acyltransferases (Nat)"/>
    <property type="match status" value="1"/>
</dbReference>
<dbReference type="Proteomes" id="UP000609346">
    <property type="component" value="Unassembled WGS sequence"/>
</dbReference>
<name>A0ABR8MU38_9BACL</name>
<evidence type="ECO:0000313" key="2">
    <source>
        <dbReference type="EMBL" id="MBD3918502.1"/>
    </source>
</evidence>
<sequence length="181" mass="20376">MINKHVVNQIVAIQSTADDAPAIMELLLQTALWLKSKGSTQWNGLLRGEDHHNTQECARRGDVYLFKDGEALAGIVTLLRSPSAWDIALWGEEGHDQAVYLHRLAINRAYGGLNLGDAILQWVHSSIRFDGKDRIRLDCIDSNPLLDKFYRSAGYSYQGHSDSGFFLFERLQGKFAESRTI</sequence>
<comment type="caution">
    <text evidence="2">The sequence shown here is derived from an EMBL/GenBank/DDBJ whole genome shotgun (WGS) entry which is preliminary data.</text>
</comment>
<evidence type="ECO:0000313" key="3">
    <source>
        <dbReference type="Proteomes" id="UP000609346"/>
    </source>
</evidence>
<dbReference type="Pfam" id="PF00583">
    <property type="entry name" value="Acetyltransf_1"/>
    <property type="match status" value="1"/>
</dbReference>
<dbReference type="Gene3D" id="3.40.630.30">
    <property type="match status" value="1"/>
</dbReference>
<dbReference type="InterPro" id="IPR000182">
    <property type="entry name" value="GNAT_dom"/>
</dbReference>
<keyword evidence="3" id="KW-1185">Reference proteome</keyword>
<dbReference type="EMBL" id="JACXZA010000001">
    <property type="protein sequence ID" value="MBD3918502.1"/>
    <property type="molecule type" value="Genomic_DNA"/>
</dbReference>
<feature type="domain" description="N-acetyltransferase" evidence="1">
    <location>
        <begin position="10"/>
        <end position="181"/>
    </location>
</feature>
<accession>A0ABR8MU38</accession>
<gene>
    <name evidence="2" type="ORF">H8B09_07025</name>
</gene>
<reference evidence="2 3" key="1">
    <citation type="submission" date="2020-09" db="EMBL/GenBank/DDBJ databases">
        <title>Paenibacillus sp. strain PR3 16S rRNA gene Genome sequencing and assembly.</title>
        <authorList>
            <person name="Kim J."/>
        </authorList>
    </citation>
    <scope>NUCLEOTIDE SEQUENCE [LARGE SCALE GENOMIC DNA]</scope>
    <source>
        <strain evidence="2 3">PR3</strain>
    </source>
</reference>
<organism evidence="2 3">
    <name type="scientific">Paenibacillus terricola</name>
    <dbReference type="NCBI Taxonomy" id="2763503"/>
    <lineage>
        <taxon>Bacteria</taxon>
        <taxon>Bacillati</taxon>
        <taxon>Bacillota</taxon>
        <taxon>Bacilli</taxon>
        <taxon>Bacillales</taxon>
        <taxon>Paenibacillaceae</taxon>
        <taxon>Paenibacillus</taxon>
    </lineage>
</organism>
<evidence type="ECO:0000259" key="1">
    <source>
        <dbReference type="PROSITE" id="PS51186"/>
    </source>
</evidence>
<dbReference type="PROSITE" id="PS51186">
    <property type="entry name" value="GNAT"/>
    <property type="match status" value="1"/>
</dbReference>
<protein>
    <submittedName>
        <fullName evidence="2">GNAT family N-acetyltransferase</fullName>
    </submittedName>
</protein>